<gene>
    <name evidence="1" type="ORF">PAXRUDRAFT_829281</name>
</gene>
<reference evidence="2" key="2">
    <citation type="submission" date="2015-01" db="EMBL/GenBank/DDBJ databases">
        <title>Evolutionary Origins and Diversification of the Mycorrhizal Mutualists.</title>
        <authorList>
            <consortium name="DOE Joint Genome Institute"/>
            <consortium name="Mycorrhizal Genomics Consortium"/>
            <person name="Kohler A."/>
            <person name="Kuo A."/>
            <person name="Nagy L.G."/>
            <person name="Floudas D."/>
            <person name="Copeland A."/>
            <person name="Barry K.W."/>
            <person name="Cichocki N."/>
            <person name="Veneault-Fourrey C."/>
            <person name="LaButti K."/>
            <person name="Lindquist E.A."/>
            <person name="Lipzen A."/>
            <person name="Lundell T."/>
            <person name="Morin E."/>
            <person name="Murat C."/>
            <person name="Riley R."/>
            <person name="Ohm R."/>
            <person name="Sun H."/>
            <person name="Tunlid A."/>
            <person name="Henrissat B."/>
            <person name="Grigoriev I.V."/>
            <person name="Hibbett D.S."/>
            <person name="Martin F."/>
        </authorList>
    </citation>
    <scope>NUCLEOTIDE SEQUENCE [LARGE SCALE GENOMIC DNA]</scope>
    <source>
        <strain evidence="2">Ve08.2h10</strain>
    </source>
</reference>
<name>A0A0D0E0A1_9AGAM</name>
<proteinExistence type="predicted"/>
<dbReference type="InParanoid" id="A0A0D0E0A1"/>
<accession>A0A0D0E0A1</accession>
<dbReference type="HOGENOM" id="CLU_2979763_0_0_1"/>
<evidence type="ECO:0000313" key="2">
    <source>
        <dbReference type="Proteomes" id="UP000054538"/>
    </source>
</evidence>
<keyword evidence="2" id="KW-1185">Reference proteome</keyword>
<dbReference type="AlphaFoldDB" id="A0A0D0E0A1"/>
<protein>
    <submittedName>
        <fullName evidence="1">Uncharacterized protein</fullName>
    </submittedName>
</protein>
<reference evidence="1 2" key="1">
    <citation type="submission" date="2014-04" db="EMBL/GenBank/DDBJ databases">
        <authorList>
            <consortium name="DOE Joint Genome Institute"/>
            <person name="Kuo A."/>
            <person name="Kohler A."/>
            <person name="Jargeat P."/>
            <person name="Nagy L.G."/>
            <person name="Floudas D."/>
            <person name="Copeland A."/>
            <person name="Barry K.W."/>
            <person name="Cichocki N."/>
            <person name="Veneault-Fourrey C."/>
            <person name="LaButti K."/>
            <person name="Lindquist E.A."/>
            <person name="Lipzen A."/>
            <person name="Lundell T."/>
            <person name="Morin E."/>
            <person name="Murat C."/>
            <person name="Sun H."/>
            <person name="Tunlid A."/>
            <person name="Henrissat B."/>
            <person name="Grigoriev I.V."/>
            <person name="Hibbett D.S."/>
            <person name="Martin F."/>
            <person name="Nordberg H.P."/>
            <person name="Cantor M.N."/>
            <person name="Hua S.X."/>
        </authorList>
    </citation>
    <scope>NUCLEOTIDE SEQUENCE [LARGE SCALE GENOMIC DNA]</scope>
    <source>
        <strain evidence="1 2">Ve08.2h10</strain>
    </source>
</reference>
<evidence type="ECO:0000313" key="1">
    <source>
        <dbReference type="EMBL" id="KIK93129.1"/>
    </source>
</evidence>
<sequence length="58" mass="6517">MHTVEQADAPSCHVHDTRVVLYLTQAGNMKLGQWTKHKVITMSTYMPTNASKRGVDCE</sequence>
<organism evidence="1 2">
    <name type="scientific">Paxillus rubicundulus Ve08.2h10</name>
    <dbReference type="NCBI Taxonomy" id="930991"/>
    <lineage>
        <taxon>Eukaryota</taxon>
        <taxon>Fungi</taxon>
        <taxon>Dikarya</taxon>
        <taxon>Basidiomycota</taxon>
        <taxon>Agaricomycotina</taxon>
        <taxon>Agaricomycetes</taxon>
        <taxon>Agaricomycetidae</taxon>
        <taxon>Boletales</taxon>
        <taxon>Paxilineae</taxon>
        <taxon>Paxillaceae</taxon>
        <taxon>Paxillus</taxon>
    </lineage>
</organism>
<dbReference type="Proteomes" id="UP000054538">
    <property type="component" value="Unassembled WGS sequence"/>
</dbReference>
<dbReference type="EMBL" id="KN825211">
    <property type="protein sequence ID" value="KIK93129.1"/>
    <property type="molecule type" value="Genomic_DNA"/>
</dbReference>